<evidence type="ECO:0000256" key="2">
    <source>
        <dbReference type="ARBA" id="ARBA00022679"/>
    </source>
</evidence>
<evidence type="ECO:0000256" key="1">
    <source>
        <dbReference type="ARBA" id="ARBA00022603"/>
    </source>
</evidence>
<sequence>MYCFILLGRLCHVHCALRDDGTFWLNLGDSYEKGELCGIPWNVAFDLSEEDWRLVGDVIWHKTNPMPGSYKNRPVSSHEYIFLLAKQKKHFYDEFAIREQSASDPNGTRTKRDVWTFATAGYKGAHFSVFPEALPTPCILAGTSEQGCCPECGAQWTRIVKRNRQATRPGKNSKIYVPDVSKKQDAVGKQTYTGFNQRWKDHKEIGNRDPERHVTDIEHVGWEPGCKCHGEMSPDFIGDDPKAMKVGTASSLPP</sequence>
<comment type="caution">
    <text evidence="4">The sequence shown here is derived from an EMBL/GenBank/DDBJ whole genome shotgun (WGS) entry which is preliminary data.</text>
</comment>
<feature type="non-terminal residue" evidence="4">
    <location>
        <position position="254"/>
    </location>
</feature>
<dbReference type="InterPro" id="IPR002941">
    <property type="entry name" value="DNA_methylase_N4/N6"/>
</dbReference>
<dbReference type="EMBL" id="BARW01007553">
    <property type="protein sequence ID" value="GAI87927.1"/>
    <property type="molecule type" value="Genomic_DNA"/>
</dbReference>
<protein>
    <recommendedName>
        <fullName evidence="3">DNA methylase N-4/N-6 domain-containing protein</fullName>
    </recommendedName>
</protein>
<dbReference type="Gene3D" id="3.40.50.150">
    <property type="entry name" value="Vaccinia Virus protein VP39"/>
    <property type="match status" value="1"/>
</dbReference>
<accession>X1S4G3</accession>
<gene>
    <name evidence="4" type="ORF">S12H4_15691</name>
</gene>
<reference evidence="4" key="1">
    <citation type="journal article" date="2014" name="Front. Microbiol.">
        <title>High frequency of phylogenetically diverse reductive dehalogenase-homologous genes in deep subseafloor sedimentary metagenomes.</title>
        <authorList>
            <person name="Kawai M."/>
            <person name="Futagami T."/>
            <person name="Toyoda A."/>
            <person name="Takaki Y."/>
            <person name="Nishi S."/>
            <person name="Hori S."/>
            <person name="Arai W."/>
            <person name="Tsubouchi T."/>
            <person name="Morono Y."/>
            <person name="Uchiyama I."/>
            <person name="Ito T."/>
            <person name="Fujiyama A."/>
            <person name="Inagaki F."/>
            <person name="Takami H."/>
        </authorList>
    </citation>
    <scope>NUCLEOTIDE SEQUENCE</scope>
    <source>
        <strain evidence="4">Expedition CK06-06</strain>
    </source>
</reference>
<name>X1S4G3_9ZZZZ</name>
<feature type="domain" description="DNA methylase N-4/N-6" evidence="3">
    <location>
        <begin position="6"/>
        <end position="146"/>
    </location>
</feature>
<dbReference type="GO" id="GO:0003677">
    <property type="term" value="F:DNA binding"/>
    <property type="evidence" value="ECO:0007669"/>
    <property type="project" value="InterPro"/>
</dbReference>
<evidence type="ECO:0000313" key="4">
    <source>
        <dbReference type="EMBL" id="GAI87927.1"/>
    </source>
</evidence>
<organism evidence="4">
    <name type="scientific">marine sediment metagenome</name>
    <dbReference type="NCBI Taxonomy" id="412755"/>
    <lineage>
        <taxon>unclassified sequences</taxon>
        <taxon>metagenomes</taxon>
        <taxon>ecological metagenomes</taxon>
    </lineage>
</organism>
<proteinExistence type="predicted"/>
<dbReference type="Pfam" id="PF01555">
    <property type="entry name" value="N6_N4_Mtase"/>
    <property type="match status" value="1"/>
</dbReference>
<keyword evidence="2" id="KW-0808">Transferase</keyword>
<dbReference type="InterPro" id="IPR029063">
    <property type="entry name" value="SAM-dependent_MTases_sf"/>
</dbReference>
<dbReference type="AlphaFoldDB" id="X1S4G3"/>
<dbReference type="SUPFAM" id="SSF53335">
    <property type="entry name" value="S-adenosyl-L-methionine-dependent methyltransferases"/>
    <property type="match status" value="1"/>
</dbReference>
<dbReference type="GO" id="GO:0008170">
    <property type="term" value="F:N-methyltransferase activity"/>
    <property type="evidence" value="ECO:0007669"/>
    <property type="project" value="InterPro"/>
</dbReference>
<evidence type="ECO:0000259" key="3">
    <source>
        <dbReference type="Pfam" id="PF01555"/>
    </source>
</evidence>
<dbReference type="GO" id="GO:0032259">
    <property type="term" value="P:methylation"/>
    <property type="evidence" value="ECO:0007669"/>
    <property type="project" value="UniProtKB-KW"/>
</dbReference>
<keyword evidence="1" id="KW-0489">Methyltransferase</keyword>